<organism evidence="3 4">
    <name type="scientific">Solirubrobacter ginsenosidimutans</name>
    <dbReference type="NCBI Taxonomy" id="490573"/>
    <lineage>
        <taxon>Bacteria</taxon>
        <taxon>Bacillati</taxon>
        <taxon>Actinomycetota</taxon>
        <taxon>Thermoleophilia</taxon>
        <taxon>Solirubrobacterales</taxon>
        <taxon>Solirubrobacteraceae</taxon>
        <taxon>Solirubrobacter</taxon>
    </lineage>
</organism>
<dbReference type="RefSeq" id="WP_270037757.1">
    <property type="nucleotide sequence ID" value="NZ_JAPDOD010000001.1"/>
</dbReference>
<reference evidence="3" key="1">
    <citation type="submission" date="2022-10" db="EMBL/GenBank/DDBJ databases">
        <title>The WGS of Solirubrobacter ginsenosidimutans DSM 21036.</title>
        <authorList>
            <person name="Jiang Z."/>
        </authorList>
    </citation>
    <scope>NUCLEOTIDE SEQUENCE</scope>
    <source>
        <strain evidence="3">DSM 21036</strain>
    </source>
</reference>
<evidence type="ECO:0000313" key="4">
    <source>
        <dbReference type="Proteomes" id="UP001149140"/>
    </source>
</evidence>
<keyword evidence="2" id="KW-0812">Transmembrane</keyword>
<name>A0A9X3MSZ9_9ACTN</name>
<dbReference type="EMBL" id="JAPDOD010000001">
    <property type="protein sequence ID" value="MDA0159098.1"/>
    <property type="molecule type" value="Genomic_DNA"/>
</dbReference>
<keyword evidence="4" id="KW-1185">Reference proteome</keyword>
<evidence type="ECO:0000256" key="2">
    <source>
        <dbReference type="SAM" id="Phobius"/>
    </source>
</evidence>
<evidence type="ECO:0008006" key="5">
    <source>
        <dbReference type="Google" id="ProtNLM"/>
    </source>
</evidence>
<evidence type="ECO:0000256" key="1">
    <source>
        <dbReference type="SAM" id="MobiDB-lite"/>
    </source>
</evidence>
<evidence type="ECO:0000313" key="3">
    <source>
        <dbReference type="EMBL" id="MDA0159098.1"/>
    </source>
</evidence>
<feature type="region of interest" description="Disordered" evidence="1">
    <location>
        <begin position="149"/>
        <end position="194"/>
    </location>
</feature>
<proteinExistence type="predicted"/>
<gene>
    <name evidence="3" type="ORF">OM076_02375</name>
</gene>
<sequence length="311" mass="32840">MEHDVMERLRAARPRVDDDAFDPELLARVREQPIEARARRAVPRAVAIPVAAGVTLTVAGAVMLAGGPGDVGGPSSASAITQALHWLDPGADQILHARSVETQGGRTTTREVWQSSDDPADQRLRIEDASTYELSGDAFYDPSTDTIYDGPSGPAAKGAGGAPERKAAAGGATVGKSRVPVPANKGRDPALPSGDPIVEKVRILLSEGHMRVTGLEDHNGTQAWAISLKPDAGRPAWTIWVDADNGKPLELRDPGRDAEEAPQTIRWTSYEVLPEAGADQLLTLTGAHPSARVVHDPAAVDAARQRLQVAG</sequence>
<keyword evidence="2" id="KW-1133">Transmembrane helix</keyword>
<dbReference type="Proteomes" id="UP001149140">
    <property type="component" value="Unassembled WGS sequence"/>
</dbReference>
<dbReference type="AlphaFoldDB" id="A0A9X3MSZ9"/>
<feature type="transmembrane region" description="Helical" evidence="2">
    <location>
        <begin position="46"/>
        <end position="66"/>
    </location>
</feature>
<accession>A0A9X3MSZ9</accession>
<protein>
    <recommendedName>
        <fullName evidence="5">MucB/RseB N-terminal domain-containing protein</fullName>
    </recommendedName>
</protein>
<keyword evidence="2" id="KW-0472">Membrane</keyword>
<comment type="caution">
    <text evidence="3">The sequence shown here is derived from an EMBL/GenBank/DDBJ whole genome shotgun (WGS) entry which is preliminary data.</text>
</comment>